<dbReference type="PANTHER" id="PTHR15496:SF2">
    <property type="entry name" value="GENERAL TRANSCRIPTION FACTOR 3C POLYPEPTIDE 4"/>
    <property type="match status" value="1"/>
</dbReference>
<dbReference type="GO" id="GO:0006384">
    <property type="term" value="P:transcription initiation at RNA polymerase III promoter"/>
    <property type="evidence" value="ECO:0007669"/>
    <property type="project" value="InterPro"/>
</dbReference>
<dbReference type="GO" id="GO:0000127">
    <property type="term" value="C:transcription factor TFIIIC complex"/>
    <property type="evidence" value="ECO:0007669"/>
    <property type="project" value="InterPro"/>
</dbReference>
<reference evidence="4 5" key="1">
    <citation type="submission" date="2019-07" db="EMBL/GenBank/DDBJ databases">
        <title>Finished genome of Venturia effusa.</title>
        <authorList>
            <person name="Young C.A."/>
            <person name="Cox M.P."/>
            <person name="Ganley A.R.D."/>
            <person name="David W.J."/>
        </authorList>
    </citation>
    <scope>NUCLEOTIDE SEQUENCE [LARGE SCALE GENOMIC DNA]</scope>
    <source>
        <strain evidence="5">albino</strain>
    </source>
</reference>
<sequence>MSEETAIPIWPTIYDGIAWSDIGEIAIATSEHVEILIPKIRLDQDNSDQLWDKLHLRVNAFDETQVDVEDHIAWNSSSFGEEISVCEVVGLDWSPQGLAKHKRCALAVHTQNLVLSIWNPTAQPRSLASWKRAIVFNRELQSYYINRHPEEAYEPPDPKSDRLKRLQRVRAFAWSQTASLATPTEGVNNVALDVRNEILMAVSNDNNEVIIFRMPSNLHMSTSPMNASNDQVTVVGHFSVLEGDIQLPDLTWTFEEHMRYQSFVSKMAWSPWHSVKNGPSMAVIVCATRSKLMFRRILIAIKFNEINVQLTGTSSEVQLATPWPSNGILRWIPSGSHEPNLKLVACTGGDIILYGINAMGGGAKVLAVYAREEWDPVAGCIVTGPTLNGTSLFFGPHSSMTKTTIVQLDPDSLRPLDGQDPDWKTLMVQRKDDFGKEHHLGELTVVKLWGMAMSSLKDLVATLTTVHPSSQPEYLIQSDYRTVLSLVPIGSQPSPAQFVAKVLRENLSSETMTFSIKFWLKHLDESTKKHKLIINEMMAEIDQQIALLENEAAPISHHNASLNTMLYQSKRLKMHQLKRLFSLFDPSLDSATSASLDLAIVAKLTTTVLRLPRESWKSSMISKYIILEHKKAVKMLPADLVDQLEELDLSHADYKEQCEICEAEIPLESFTEAHCIEGHEFARCSLTFLAIQAPGISKYCGICGKQYIDGSYLETDEMQEQASVSRNGNAGPVEGDTTTKTSSSRDQDIEIDKDSGQAQDLPTLAQLLFAACDSCFYCGGKFMG</sequence>
<proteinExistence type="predicted"/>
<evidence type="ECO:0008006" key="6">
    <source>
        <dbReference type="Google" id="ProtNLM"/>
    </source>
</evidence>
<dbReference type="InterPro" id="IPR044230">
    <property type="entry name" value="GTF3C4"/>
</dbReference>
<dbReference type="AlphaFoldDB" id="A0A517L8A6"/>
<feature type="domain" description="Transcription factor IIIC putative zinc-finger" evidence="3">
    <location>
        <begin position="650"/>
        <end position="782"/>
    </location>
</feature>
<organism evidence="4 5">
    <name type="scientific">Venturia effusa</name>
    <dbReference type="NCBI Taxonomy" id="50376"/>
    <lineage>
        <taxon>Eukaryota</taxon>
        <taxon>Fungi</taxon>
        <taxon>Dikarya</taxon>
        <taxon>Ascomycota</taxon>
        <taxon>Pezizomycotina</taxon>
        <taxon>Dothideomycetes</taxon>
        <taxon>Pleosporomycetidae</taxon>
        <taxon>Venturiales</taxon>
        <taxon>Venturiaceae</taxon>
        <taxon>Venturia</taxon>
    </lineage>
</organism>
<accession>A0A517L8A6</accession>
<protein>
    <recommendedName>
        <fullName evidence="6">Transcription factor IIIC 90kDa subunit N-terminal domain-containing protein</fullName>
    </recommendedName>
</protein>
<dbReference type="InterPro" id="IPR024761">
    <property type="entry name" value="TFIIIC_delta_N"/>
</dbReference>
<dbReference type="PANTHER" id="PTHR15496">
    <property type="entry name" value="GENERAL TRANSCRIPTION FACTOR 3C POLYPEPTIDE 4 FAMILY"/>
    <property type="match status" value="1"/>
</dbReference>
<gene>
    <name evidence="4" type="ORF">FKW77_010011</name>
</gene>
<feature type="region of interest" description="Disordered" evidence="1">
    <location>
        <begin position="718"/>
        <end position="755"/>
    </location>
</feature>
<evidence type="ECO:0000313" key="4">
    <source>
        <dbReference type="EMBL" id="QDS71860.1"/>
    </source>
</evidence>
<feature type="compositionally biased region" description="Basic and acidic residues" evidence="1">
    <location>
        <begin position="743"/>
        <end position="755"/>
    </location>
</feature>
<dbReference type="EMBL" id="CP042190">
    <property type="protein sequence ID" value="QDS71860.1"/>
    <property type="molecule type" value="Genomic_DNA"/>
</dbReference>
<dbReference type="GO" id="GO:0004402">
    <property type="term" value="F:histone acetyltransferase activity"/>
    <property type="evidence" value="ECO:0007669"/>
    <property type="project" value="InterPro"/>
</dbReference>
<name>A0A517L8A6_9PEZI</name>
<dbReference type="OrthoDB" id="6021743at2759"/>
<keyword evidence="5" id="KW-1185">Reference proteome</keyword>
<evidence type="ECO:0000259" key="3">
    <source>
        <dbReference type="Pfam" id="PF12660"/>
    </source>
</evidence>
<evidence type="ECO:0000313" key="5">
    <source>
        <dbReference type="Proteomes" id="UP000316270"/>
    </source>
</evidence>
<feature type="domain" description="Transcription factor IIIC 90kDa subunit N-terminal" evidence="2">
    <location>
        <begin position="19"/>
        <end position="487"/>
    </location>
</feature>
<dbReference type="Pfam" id="PF12657">
    <property type="entry name" value="TFIIIC_delta"/>
    <property type="match status" value="1"/>
</dbReference>
<dbReference type="Proteomes" id="UP000316270">
    <property type="component" value="Chromosome 6"/>
</dbReference>
<dbReference type="Pfam" id="PF12660">
    <property type="entry name" value="zf-TFIIIC"/>
    <property type="match status" value="1"/>
</dbReference>
<evidence type="ECO:0000259" key="2">
    <source>
        <dbReference type="Pfam" id="PF12657"/>
    </source>
</evidence>
<dbReference type="STRING" id="50376.A0A517L8A6"/>
<dbReference type="InterPro" id="IPR024764">
    <property type="entry name" value="TFIIIC_Znf"/>
</dbReference>
<evidence type="ECO:0000256" key="1">
    <source>
        <dbReference type="SAM" id="MobiDB-lite"/>
    </source>
</evidence>